<organism evidence="2 3">
    <name type="scientific">Janthinobacterium lividum</name>
    <dbReference type="NCBI Taxonomy" id="29581"/>
    <lineage>
        <taxon>Bacteria</taxon>
        <taxon>Pseudomonadati</taxon>
        <taxon>Pseudomonadota</taxon>
        <taxon>Betaproteobacteria</taxon>
        <taxon>Burkholderiales</taxon>
        <taxon>Oxalobacteraceae</taxon>
        <taxon>Janthinobacterium</taxon>
    </lineage>
</organism>
<comment type="caution">
    <text evidence="2">The sequence shown here is derived from an EMBL/GenBank/DDBJ whole genome shotgun (WGS) entry which is preliminary data.</text>
</comment>
<dbReference type="RefSeq" id="WP_071075655.1">
    <property type="nucleotide sequence ID" value="NZ_LFKP01000003.1"/>
</dbReference>
<dbReference type="Gene3D" id="3.90.550.10">
    <property type="entry name" value="Spore Coat Polysaccharide Biosynthesis Protein SpsA, Chain A"/>
    <property type="match status" value="1"/>
</dbReference>
<dbReference type="Proteomes" id="UP000179840">
    <property type="component" value="Unassembled WGS sequence"/>
</dbReference>
<reference evidence="2 3" key="1">
    <citation type="submission" date="2015-06" db="EMBL/GenBank/DDBJ databases">
        <title>Draft genome sequencing of a biphenyl-degrading bacterium, Janthinobacterium lividum MEG1.</title>
        <authorList>
            <person name="Shimodaira J."/>
            <person name="Hatta T."/>
        </authorList>
    </citation>
    <scope>NUCLEOTIDE SEQUENCE [LARGE SCALE GENOMIC DNA]</scope>
    <source>
        <strain evidence="2 3">MEG1</strain>
    </source>
</reference>
<dbReference type="Pfam" id="PF00535">
    <property type="entry name" value="Glycos_transf_2"/>
    <property type="match status" value="1"/>
</dbReference>
<name>A0A1S1UDH7_9BURK</name>
<dbReference type="InterPro" id="IPR050834">
    <property type="entry name" value="Glycosyltransf_2"/>
</dbReference>
<dbReference type="InterPro" id="IPR001173">
    <property type="entry name" value="Glyco_trans_2-like"/>
</dbReference>
<dbReference type="InterPro" id="IPR029044">
    <property type="entry name" value="Nucleotide-diphossugar_trans"/>
</dbReference>
<dbReference type="EMBL" id="LFKP01000003">
    <property type="protein sequence ID" value="OHV98477.1"/>
    <property type="molecule type" value="Genomic_DNA"/>
</dbReference>
<dbReference type="PANTHER" id="PTHR43685">
    <property type="entry name" value="GLYCOSYLTRANSFERASE"/>
    <property type="match status" value="1"/>
</dbReference>
<dbReference type="SUPFAM" id="SSF53448">
    <property type="entry name" value="Nucleotide-diphospho-sugar transferases"/>
    <property type="match status" value="1"/>
</dbReference>
<gene>
    <name evidence="2" type="ORF">AKG95_04385</name>
</gene>
<sequence length="235" mass="26385">MPKISVCMAVYNGEKYILEQIESILGQLSADDELIVSDDGSTDLTLEKIRTCGDARIRIIANELDKGYSGNFENAIRHATGEVIFLSDQDDVWLAGRVQKMLTALERCDMVVCNAQFTDHVLTPLDTTLFSLRGGGQGFWKNLLKSRYLGACMAFKRRILRKALPFPGNRKLCPHDLWLTLVAELYYRVELIAEPLILYRRHGANVSSGGSASTNSFLKKMQFRAYCLLKVLGRA</sequence>
<protein>
    <submittedName>
        <fullName evidence="2">Alpha-L-Rha alpha-1,3-L-rhamnosyltransferase</fullName>
    </submittedName>
</protein>
<dbReference type="GO" id="GO:0016740">
    <property type="term" value="F:transferase activity"/>
    <property type="evidence" value="ECO:0007669"/>
    <property type="project" value="UniProtKB-KW"/>
</dbReference>
<accession>A0A1S1UDH7</accession>
<evidence type="ECO:0000259" key="1">
    <source>
        <dbReference type="Pfam" id="PF00535"/>
    </source>
</evidence>
<dbReference type="AlphaFoldDB" id="A0A1S1UDH7"/>
<proteinExistence type="predicted"/>
<feature type="domain" description="Glycosyltransferase 2-like" evidence="1">
    <location>
        <begin position="5"/>
        <end position="162"/>
    </location>
</feature>
<evidence type="ECO:0000313" key="3">
    <source>
        <dbReference type="Proteomes" id="UP000179840"/>
    </source>
</evidence>
<dbReference type="PANTHER" id="PTHR43685:SF11">
    <property type="entry name" value="GLYCOSYLTRANSFERASE TAGX-RELATED"/>
    <property type="match status" value="1"/>
</dbReference>
<keyword evidence="2" id="KW-0808">Transferase</keyword>
<dbReference type="CDD" id="cd04196">
    <property type="entry name" value="GT_2_like_d"/>
    <property type="match status" value="1"/>
</dbReference>
<evidence type="ECO:0000313" key="2">
    <source>
        <dbReference type="EMBL" id="OHV98477.1"/>
    </source>
</evidence>